<evidence type="ECO:0000313" key="18">
    <source>
        <dbReference type="Proteomes" id="UP000714275"/>
    </source>
</evidence>
<keyword evidence="9 14" id="KW-0560">Oxidoreductase</keyword>
<dbReference type="CDD" id="cd03505">
    <property type="entry name" value="Delta9-FADS-like"/>
    <property type="match status" value="1"/>
</dbReference>
<comment type="cofactor">
    <cofactor evidence="14">
        <name>Fe(2+)</name>
        <dbReference type="ChEBI" id="CHEBI:29033"/>
    </cofactor>
</comment>
<keyword evidence="11" id="KW-0443">Lipid metabolism</keyword>
<dbReference type="OrthoDB" id="10260134at2759"/>
<keyword evidence="3 14" id="KW-0444">Lipid biosynthesis</keyword>
<evidence type="ECO:0000313" key="17">
    <source>
        <dbReference type="EMBL" id="KAG1783556.1"/>
    </source>
</evidence>
<evidence type="ECO:0000256" key="14">
    <source>
        <dbReference type="RuleBase" id="RU000581"/>
    </source>
</evidence>
<dbReference type="GO" id="GO:0005789">
    <property type="term" value="C:endoplasmic reticulum membrane"/>
    <property type="evidence" value="ECO:0007669"/>
    <property type="project" value="TreeGrafter"/>
</dbReference>
<dbReference type="InterPro" id="IPR015876">
    <property type="entry name" value="Acyl-CoA_DS"/>
</dbReference>
<evidence type="ECO:0000256" key="7">
    <source>
        <dbReference type="ARBA" id="ARBA00022832"/>
    </source>
</evidence>
<keyword evidence="12 15" id="KW-0472">Membrane</keyword>
<evidence type="ECO:0000256" key="9">
    <source>
        <dbReference type="ARBA" id="ARBA00023002"/>
    </source>
</evidence>
<evidence type="ECO:0000256" key="15">
    <source>
        <dbReference type="SAM" id="Phobius"/>
    </source>
</evidence>
<dbReference type="PROSITE" id="PS50255">
    <property type="entry name" value="CYTOCHROME_B5_2"/>
    <property type="match status" value="1"/>
</dbReference>
<dbReference type="InterPro" id="IPR036400">
    <property type="entry name" value="Cyt_B5-like_heme/steroid_sf"/>
</dbReference>
<dbReference type="Gene3D" id="3.10.120.10">
    <property type="entry name" value="Cytochrome b5-like heme/steroid binding domain"/>
    <property type="match status" value="1"/>
</dbReference>
<protein>
    <recommendedName>
        <fullName evidence="16">Cytochrome b5 heme-binding domain-containing protein</fullName>
    </recommendedName>
</protein>
<keyword evidence="10" id="KW-0408">Iron</keyword>
<feature type="domain" description="Cytochrome b5 heme-binding" evidence="16">
    <location>
        <begin position="315"/>
        <end position="406"/>
    </location>
</feature>
<evidence type="ECO:0000256" key="10">
    <source>
        <dbReference type="ARBA" id="ARBA00023004"/>
    </source>
</evidence>
<dbReference type="EMBL" id="JABBWD010000001">
    <property type="protein sequence ID" value="KAG1783556.1"/>
    <property type="molecule type" value="Genomic_DNA"/>
</dbReference>
<feature type="transmembrane region" description="Helical" evidence="15">
    <location>
        <begin position="45"/>
        <end position="63"/>
    </location>
</feature>
<evidence type="ECO:0000256" key="12">
    <source>
        <dbReference type="ARBA" id="ARBA00023136"/>
    </source>
</evidence>
<dbReference type="PANTHER" id="PTHR11351">
    <property type="entry name" value="ACYL-COA DESATURASE"/>
    <property type="match status" value="1"/>
</dbReference>
<reference evidence="17" key="1">
    <citation type="journal article" date="2020" name="New Phytol.">
        <title>Comparative genomics reveals dynamic genome evolution in host specialist ectomycorrhizal fungi.</title>
        <authorList>
            <person name="Lofgren L.A."/>
            <person name="Nguyen N.H."/>
            <person name="Vilgalys R."/>
            <person name="Ruytinx J."/>
            <person name="Liao H.L."/>
            <person name="Branco S."/>
            <person name="Kuo A."/>
            <person name="LaButti K."/>
            <person name="Lipzen A."/>
            <person name="Andreopoulos W."/>
            <person name="Pangilinan J."/>
            <person name="Riley R."/>
            <person name="Hundley H."/>
            <person name="Na H."/>
            <person name="Barry K."/>
            <person name="Grigoriev I.V."/>
            <person name="Stajich J.E."/>
            <person name="Kennedy P.G."/>
        </authorList>
    </citation>
    <scope>NUCLEOTIDE SEQUENCE</scope>
    <source>
        <strain evidence="17">DOB743</strain>
    </source>
</reference>
<evidence type="ECO:0000256" key="5">
    <source>
        <dbReference type="ARBA" id="ARBA00022692"/>
    </source>
</evidence>
<comment type="caution">
    <text evidence="17">The sequence shown here is derived from an EMBL/GenBank/DDBJ whole genome shotgun (WGS) entry which is preliminary data.</text>
</comment>
<evidence type="ECO:0000256" key="4">
    <source>
        <dbReference type="ARBA" id="ARBA00022617"/>
    </source>
</evidence>
<name>A0A9P7D9J3_9AGAM</name>
<keyword evidence="5 14" id="KW-0812">Transmembrane</keyword>
<gene>
    <name evidence="17" type="ORF">EV702DRAFT_956927</name>
</gene>
<dbReference type="GO" id="GO:0004768">
    <property type="term" value="F:stearoyl-CoA 9-desaturase activity"/>
    <property type="evidence" value="ECO:0007669"/>
    <property type="project" value="TreeGrafter"/>
</dbReference>
<dbReference type="AlphaFoldDB" id="A0A9P7D9J3"/>
<keyword evidence="13 14" id="KW-0275">Fatty acid biosynthesis</keyword>
<evidence type="ECO:0000256" key="11">
    <source>
        <dbReference type="ARBA" id="ARBA00023098"/>
    </source>
</evidence>
<evidence type="ECO:0000256" key="13">
    <source>
        <dbReference type="ARBA" id="ARBA00023160"/>
    </source>
</evidence>
<evidence type="ECO:0000256" key="2">
    <source>
        <dbReference type="ARBA" id="ARBA00009295"/>
    </source>
</evidence>
<dbReference type="PRINTS" id="PR00075">
    <property type="entry name" value="FACDDSATRASE"/>
</dbReference>
<dbReference type="SUPFAM" id="SSF55856">
    <property type="entry name" value="Cytochrome b5-like heme/steroid binding domain"/>
    <property type="match status" value="1"/>
</dbReference>
<organism evidence="17 18">
    <name type="scientific">Suillus placidus</name>
    <dbReference type="NCBI Taxonomy" id="48579"/>
    <lineage>
        <taxon>Eukaryota</taxon>
        <taxon>Fungi</taxon>
        <taxon>Dikarya</taxon>
        <taxon>Basidiomycota</taxon>
        <taxon>Agaricomycotina</taxon>
        <taxon>Agaricomycetes</taxon>
        <taxon>Agaricomycetidae</taxon>
        <taxon>Boletales</taxon>
        <taxon>Suillineae</taxon>
        <taxon>Suillaceae</taxon>
        <taxon>Suillus</taxon>
    </lineage>
</organism>
<keyword evidence="8 15" id="KW-1133">Transmembrane helix</keyword>
<evidence type="ECO:0000256" key="8">
    <source>
        <dbReference type="ARBA" id="ARBA00022989"/>
    </source>
</evidence>
<keyword evidence="18" id="KW-1185">Reference proteome</keyword>
<proteinExistence type="inferred from homology"/>
<dbReference type="GO" id="GO:0005506">
    <property type="term" value="F:iron ion binding"/>
    <property type="evidence" value="ECO:0007669"/>
    <property type="project" value="TreeGrafter"/>
</dbReference>
<accession>A0A9P7D9J3</accession>
<evidence type="ECO:0000256" key="3">
    <source>
        <dbReference type="ARBA" id="ARBA00022516"/>
    </source>
</evidence>
<dbReference type="Proteomes" id="UP000714275">
    <property type="component" value="Unassembled WGS sequence"/>
</dbReference>
<dbReference type="PROSITE" id="PS00191">
    <property type="entry name" value="CYTOCHROME_B5_1"/>
    <property type="match status" value="1"/>
</dbReference>
<keyword evidence="6" id="KW-0479">Metal-binding</keyword>
<feature type="transmembrane region" description="Helical" evidence="15">
    <location>
        <begin position="14"/>
        <end position="33"/>
    </location>
</feature>
<comment type="subcellular location">
    <subcellularLocation>
        <location evidence="1">Membrane</location>
        <topology evidence="1">Multi-pass membrane protein</topology>
    </subcellularLocation>
</comment>
<evidence type="ECO:0000256" key="6">
    <source>
        <dbReference type="ARBA" id="ARBA00022723"/>
    </source>
</evidence>
<evidence type="ECO:0000259" key="16">
    <source>
        <dbReference type="PROSITE" id="PS50255"/>
    </source>
</evidence>
<feature type="transmembrane region" description="Helical" evidence="15">
    <location>
        <begin position="75"/>
        <end position="97"/>
    </location>
</feature>
<dbReference type="InterPro" id="IPR018506">
    <property type="entry name" value="Cyt_B5_heme-BS"/>
</dbReference>
<keyword evidence="4" id="KW-0349">Heme</keyword>
<dbReference type="PANTHER" id="PTHR11351:SF31">
    <property type="entry name" value="DESATURASE 1, ISOFORM A-RELATED"/>
    <property type="match status" value="1"/>
</dbReference>
<sequence>MSLSQQPAPTVKKWSNAIFFVSIHIAAVICIYLRPPTTVPRESLLMAFLYWQLADFGITIGYHRLWSHHAFRANVYVRVILAALGCSAFQGSIKWWCVYMNVVHRFTDDLQHDPQVDSTRGLFYSHMGWIFFKPVYERVKLVDREDLDRDPVLLAIFFGYIVPVALGSLCRDPVGAFVYGGLVTKLAVWHCTFLVNSGLTNWGLGWLQPYSDEDTSRGNLVLAILTGGEGTAFYEMSDRLAACMRPHAFPHDYRSGPSRLDWDPSKWIIAALHFLGLIKGVRRARPQDTHEARFYMHQKTHRVITDSDSTDEWSGEEWNYKQAKTHVAERPGACLLIIDGFFVDVSKYLGEHPGGATLLRDYSRIAIDDNGKERWRDSSWAFGGGLNNHGRAAKRRMRELRVARISDKSLFCS</sequence>
<feature type="transmembrane region" description="Helical" evidence="15">
    <location>
        <begin position="152"/>
        <end position="169"/>
    </location>
</feature>
<keyword evidence="7" id="KW-0276">Fatty acid metabolism</keyword>
<comment type="similarity">
    <text evidence="2 14">Belongs to the fatty acid desaturase type 1 family.</text>
</comment>
<comment type="domain">
    <text evidence="14">The histidine box domains are involved in binding the catalytic metal ions.</text>
</comment>
<dbReference type="GO" id="GO:0020037">
    <property type="term" value="F:heme binding"/>
    <property type="evidence" value="ECO:0007669"/>
    <property type="project" value="InterPro"/>
</dbReference>
<evidence type="ECO:0000256" key="1">
    <source>
        <dbReference type="ARBA" id="ARBA00004141"/>
    </source>
</evidence>
<dbReference type="InterPro" id="IPR001199">
    <property type="entry name" value="Cyt_B5-like_heme/steroid-bd"/>
</dbReference>
<dbReference type="GO" id="GO:0006636">
    <property type="term" value="P:unsaturated fatty acid biosynthetic process"/>
    <property type="evidence" value="ECO:0007669"/>
    <property type="project" value="TreeGrafter"/>
</dbReference>